<evidence type="ECO:0000259" key="16">
    <source>
        <dbReference type="PROSITE" id="PS50188"/>
    </source>
</evidence>
<dbReference type="FunFam" id="2.60.120.920:FF:000031">
    <property type="entry name" value="E3 ubiquitin-protein ligase RNF123"/>
    <property type="match status" value="1"/>
</dbReference>
<evidence type="ECO:0000256" key="1">
    <source>
        <dbReference type="ARBA" id="ARBA00004123"/>
    </source>
</evidence>
<feature type="compositionally biased region" description="Basic and acidic residues" evidence="15">
    <location>
        <begin position="427"/>
        <end position="444"/>
    </location>
</feature>
<keyword evidence="8" id="KW-0862">Zinc</keyword>
<dbReference type="Gene3D" id="1.10.10.60">
    <property type="entry name" value="Homeodomain-like"/>
    <property type="match status" value="1"/>
</dbReference>
<evidence type="ECO:0000256" key="11">
    <source>
        <dbReference type="ARBA" id="ARBA00023159"/>
    </source>
</evidence>
<evidence type="ECO:0000256" key="3">
    <source>
        <dbReference type="ARBA" id="ARBA00010467"/>
    </source>
</evidence>
<evidence type="ECO:0000256" key="4">
    <source>
        <dbReference type="ARBA" id="ARBA00017805"/>
    </source>
</evidence>
<dbReference type="GO" id="GO:0004842">
    <property type="term" value="F:ubiquitin-protein transferase activity"/>
    <property type="evidence" value="ECO:0007669"/>
    <property type="project" value="InterPro"/>
</dbReference>
<dbReference type="Pfam" id="PF00622">
    <property type="entry name" value="SPRY"/>
    <property type="match status" value="1"/>
</dbReference>
<evidence type="ECO:0000256" key="5">
    <source>
        <dbReference type="ARBA" id="ARBA00022454"/>
    </source>
</evidence>
<keyword evidence="6" id="KW-0479">Metal-binding</keyword>
<feature type="compositionally biased region" description="Polar residues" evidence="15">
    <location>
        <begin position="259"/>
        <end position="269"/>
    </location>
</feature>
<dbReference type="InterPro" id="IPR013320">
    <property type="entry name" value="ConA-like_dom_sf"/>
</dbReference>
<dbReference type="STRING" id="84645.A0A498NIY0"/>
<dbReference type="InterPro" id="IPR001870">
    <property type="entry name" value="B30.2/SPRY"/>
</dbReference>
<dbReference type="GO" id="GO:0005737">
    <property type="term" value="C:cytoplasm"/>
    <property type="evidence" value="ECO:0007669"/>
    <property type="project" value="TreeGrafter"/>
</dbReference>
<dbReference type="SUPFAM" id="SSF52113">
    <property type="entry name" value="BRCT domain"/>
    <property type="match status" value="1"/>
</dbReference>
<feature type="domain" description="B30.2/SPRY" evidence="16">
    <location>
        <begin position="614"/>
        <end position="795"/>
    </location>
</feature>
<dbReference type="SUPFAM" id="SSF49899">
    <property type="entry name" value="Concanavalin A-like lectins/glucanases"/>
    <property type="match status" value="1"/>
</dbReference>
<dbReference type="PROSITE" id="PS50188">
    <property type="entry name" value="B302_SPRY"/>
    <property type="match status" value="1"/>
</dbReference>
<feature type="compositionally biased region" description="Basic residues" evidence="15">
    <location>
        <begin position="174"/>
        <end position="185"/>
    </location>
</feature>
<comment type="subcellular location">
    <subcellularLocation>
        <location evidence="2">Chromosome</location>
        <location evidence="2">Telomere</location>
    </subcellularLocation>
    <subcellularLocation>
        <location evidence="1">Nucleus</location>
    </subcellularLocation>
</comment>
<feature type="compositionally biased region" description="Basic and acidic residues" evidence="15">
    <location>
        <begin position="1207"/>
        <end position="1217"/>
    </location>
</feature>
<dbReference type="InterPro" id="IPR009057">
    <property type="entry name" value="Homeodomain-like_sf"/>
</dbReference>
<evidence type="ECO:0000256" key="6">
    <source>
        <dbReference type="ARBA" id="ARBA00022723"/>
    </source>
</evidence>
<name>A0A498NIY0_LABRO</name>
<evidence type="ECO:0000256" key="10">
    <source>
        <dbReference type="ARBA" id="ARBA00023015"/>
    </source>
</evidence>
<feature type="region of interest" description="Disordered" evidence="15">
    <location>
        <begin position="174"/>
        <end position="416"/>
    </location>
</feature>
<gene>
    <name evidence="17" type="ORF">ROHU_016679</name>
</gene>
<feature type="compositionally biased region" description="Polar residues" evidence="15">
    <location>
        <begin position="204"/>
        <end position="238"/>
    </location>
</feature>
<dbReference type="InterPro" id="IPR015010">
    <property type="entry name" value="TERF2IP_Myb"/>
</dbReference>
<keyword evidence="10" id="KW-0805">Transcription regulation</keyword>
<dbReference type="GO" id="GO:0008270">
    <property type="term" value="F:zinc ion binding"/>
    <property type="evidence" value="ECO:0007669"/>
    <property type="project" value="UniProtKB-KW"/>
</dbReference>
<dbReference type="InterPro" id="IPR045129">
    <property type="entry name" value="RNF123/RKP/RSPRY1"/>
</dbReference>
<organism evidence="17 18">
    <name type="scientific">Labeo rohita</name>
    <name type="common">Indian major carp</name>
    <name type="synonym">Cyprinus rohita</name>
    <dbReference type="NCBI Taxonomy" id="84645"/>
    <lineage>
        <taxon>Eukaryota</taxon>
        <taxon>Metazoa</taxon>
        <taxon>Chordata</taxon>
        <taxon>Craniata</taxon>
        <taxon>Vertebrata</taxon>
        <taxon>Euteleostomi</taxon>
        <taxon>Actinopterygii</taxon>
        <taxon>Neopterygii</taxon>
        <taxon>Teleostei</taxon>
        <taxon>Ostariophysi</taxon>
        <taxon>Cypriniformes</taxon>
        <taxon>Cyprinidae</taxon>
        <taxon>Labeoninae</taxon>
        <taxon>Labeonini</taxon>
        <taxon>Labeo</taxon>
    </lineage>
</organism>
<dbReference type="InterPro" id="IPR043136">
    <property type="entry name" value="B30.2/SPRY_sf"/>
</dbReference>
<dbReference type="InterPro" id="IPR003877">
    <property type="entry name" value="SPRY_dom"/>
</dbReference>
<keyword evidence="7" id="KW-0863">Zinc-finger</keyword>
<dbReference type="Gene3D" id="2.60.120.920">
    <property type="match status" value="1"/>
</dbReference>
<evidence type="ECO:0000313" key="17">
    <source>
        <dbReference type="EMBL" id="RXN31803.1"/>
    </source>
</evidence>
<comment type="similarity">
    <text evidence="3">Belongs to the RAP1 family.</text>
</comment>
<feature type="compositionally biased region" description="Acidic residues" evidence="15">
    <location>
        <begin position="338"/>
        <end position="353"/>
    </location>
</feature>
<evidence type="ECO:0000256" key="13">
    <source>
        <dbReference type="ARBA" id="ARBA00023242"/>
    </source>
</evidence>
<dbReference type="InterPro" id="IPR057987">
    <property type="entry name" value="TPR_RNF123/RKP"/>
</dbReference>
<sequence>MPKEGKEEVSDISPVLFLDASGQSMRFYVRPGPTKTQLYPLVTNGGGTLCRNQEPGAILLIDPGDATTATTSSGQKYISTKYIKDCVEQNQQLNLDDYVISVGPSVQTRMATRHQGNGRLVYSPEDDAAILKFMEKRQHEAKGNTVWKEMEKRRVTNHSWQSMRDRFLKHLQHKLVKKSPTKRKPLCFTQSPLRKKKLTENSETDTLQNSPQKPVVSDSSETQIATENSVCPTVRTNPQPSPERASSPPDVPDAAEEPQNASSHESQAASPVPVQEQETTEPEMSKRPGLDEDCDGQDIPDGSNEHSSPNKIRQTTSETATPDSRKLGILAKAAREFEDSDVMDESEEGEDPFEAPITKPSDAQESSASSATLTREPETQAEINKHAQQEAPEAFCPSPSPEEERPGPSSTAVPASSSHVFILDSESQDKHDSQTRGTPEEPSKDLVEHVENLMTKTKKDLIEVTKALWKASGDLTRAQAYLLNGYDHEIHGPVWTHLDDEILLLADPFELEQLQSNSSMSSKGGTALSRRNYRLASDTDKPKVTGIVNEKLLSDYLHHVFPASSKQGPASAAYSSSMSSKGGTALSRRNYRLASDTDKPKVTGIVNEKLLSDYLHHVFPASNQIEGCLGPSTVVLDHSSGFEGLLFVDDDLLGVIGHSNFSSIRATTCVYKGKWVYEVLISSQGLMQIGWCTLNCRFNQEEGVGDTPDSYAYDGNRVRKWNVTTTNYGKSWAAGDIVSCLIDLDEGTITFCLNGQSLGVAFSNIKTGPGVAYFPAISLSFKESTNHKPLKPLTHLFLTYPVEGYLPLQSPPTTDLIKANRLLGYLKTVLSTSIDTQEDKLVERDSGTWQIQGDPTILVTLAHIFNHFAPLMCKVYLVEDVLMNFLLSILEGGGSVEEHPLIQQLLDLFWLFMEDHEVSECLKQLMMSLLRAYRFSPIIPDLGFQIHYLRLTTAILRHEKSRKYLLSNVLYPLYFITFDVLRSVVFFYIKTPLRVKEAGLEELIPTTWWPTRFDKEGEASRYIFLNKFRKFLQENASNRGNPTVLCPPEYMVCFLHRLITAIRSYWDEGKRKSPGSINSEDAYVPPQLFYNGKVDYFDLQRLGGLLSHLKKTLKDDLAAKANIIIDPAEIQATSMDDLDEDEETGAAQRPSGAVAMGGALARPSWLSSPTLGRANRFLSTAAVSLMTPRRPLAPPEKVKVRTLAVEQRTEEDIEGSHGNDGLLLGRPLEEPDQPITEKSLLEILDGVVMMYNLSVHQQLGKMVVVSDDVHEYAVALKDTDEKIARCPSRRPDILEELQKSQKVFAEKLNHLSRRLAWINATIYSKEKMLDVYWLLRVCIRTIEHADSTGSLFAFMPEFYLNVAMNSYSALKNYFSPSNCMEELPGYEDTLTQLAAILAKHFADPRIVGTDIKDSLMQALASYVCYPQSLRAVERIPEEQRMAMMRNLLAPYEQRPWAQTNWILVRLWRGCGFGYRYTRLPHLLKTKPEDANLPSLQKPCPSLLLQRHMAELLSQDKDMAASFLNSVLNQLNWAFSEFIGMIQEIQQAAERPERNFVDTRQLKVCATCFDLSVSLLRVLEMTITLVPEIFLDWTRPSAELLLRRLAQLLNQVLNRVTAERNLFDRVVNLRLPGLESVDHYPILVAVTGILVRILVDSDKQGSSGPTESLCRFSAVAHSNITNYPECCGVLLSSQDGLASLSTRCDKT</sequence>
<accession>A0A498NIY0</accession>
<evidence type="ECO:0000256" key="15">
    <source>
        <dbReference type="SAM" id="MobiDB-lite"/>
    </source>
</evidence>
<feature type="region of interest" description="Disordered" evidence="15">
    <location>
        <begin position="425"/>
        <end position="444"/>
    </location>
</feature>
<evidence type="ECO:0000313" key="18">
    <source>
        <dbReference type="Proteomes" id="UP000290572"/>
    </source>
</evidence>
<evidence type="ECO:0000256" key="2">
    <source>
        <dbReference type="ARBA" id="ARBA00004574"/>
    </source>
</evidence>
<dbReference type="Pfam" id="PF25576">
    <property type="entry name" value="TPR_RNF123"/>
    <property type="match status" value="1"/>
</dbReference>
<dbReference type="Pfam" id="PF16589">
    <property type="entry name" value="BRCT_2"/>
    <property type="match status" value="1"/>
</dbReference>
<evidence type="ECO:0000256" key="12">
    <source>
        <dbReference type="ARBA" id="ARBA00023163"/>
    </source>
</evidence>
<keyword evidence="5" id="KW-0158">Chromosome</keyword>
<keyword evidence="9" id="KW-0779">Telomere</keyword>
<dbReference type="GO" id="GO:0051603">
    <property type="term" value="P:proteolysis involved in protein catabolic process"/>
    <property type="evidence" value="ECO:0007669"/>
    <property type="project" value="TreeGrafter"/>
</dbReference>
<dbReference type="Gene3D" id="3.40.50.10190">
    <property type="entry name" value="BRCT domain"/>
    <property type="match status" value="1"/>
</dbReference>
<feature type="compositionally biased region" description="Basic and acidic residues" evidence="15">
    <location>
        <begin position="375"/>
        <end position="388"/>
    </location>
</feature>
<dbReference type="InterPro" id="IPR001357">
    <property type="entry name" value="BRCT_dom"/>
</dbReference>
<dbReference type="GO" id="GO:0005654">
    <property type="term" value="C:nucleoplasm"/>
    <property type="evidence" value="ECO:0007669"/>
    <property type="project" value="UniProtKB-ARBA"/>
</dbReference>
<keyword evidence="13" id="KW-0539">Nucleus</keyword>
<feature type="region of interest" description="Disordered" evidence="15">
    <location>
        <begin position="1207"/>
        <end position="1228"/>
    </location>
</feature>
<keyword evidence="12" id="KW-0804">Transcription</keyword>
<keyword evidence="18" id="KW-1185">Reference proteome</keyword>
<dbReference type="SMART" id="SM00449">
    <property type="entry name" value="SPRY"/>
    <property type="match status" value="1"/>
</dbReference>
<comment type="caution">
    <text evidence="17">The sequence shown here is derived from an EMBL/GenBank/DDBJ whole genome shotgun (WGS) entry which is preliminary data.</text>
</comment>
<protein>
    <recommendedName>
        <fullName evidence="4">Telomeric repeat-binding factor 2-interacting protein 1</fullName>
    </recommendedName>
    <alternativeName>
        <fullName evidence="14">Repressor/activator protein 1 homolog</fullName>
    </alternativeName>
</protein>
<proteinExistence type="inferred from homology"/>
<dbReference type="GO" id="GO:0000781">
    <property type="term" value="C:chromosome, telomeric region"/>
    <property type="evidence" value="ECO:0007669"/>
    <property type="project" value="UniProtKB-SubCell"/>
</dbReference>
<evidence type="ECO:0000256" key="7">
    <source>
        <dbReference type="ARBA" id="ARBA00022771"/>
    </source>
</evidence>
<keyword evidence="11" id="KW-0010">Activator</keyword>
<reference evidence="17 18" key="1">
    <citation type="submission" date="2018-03" db="EMBL/GenBank/DDBJ databases">
        <title>Draft genome sequence of Rohu Carp (Labeo rohita).</title>
        <authorList>
            <person name="Das P."/>
            <person name="Kushwaha B."/>
            <person name="Joshi C.G."/>
            <person name="Kumar D."/>
            <person name="Nagpure N.S."/>
            <person name="Sahoo L."/>
            <person name="Das S.P."/>
            <person name="Bit A."/>
            <person name="Patnaik S."/>
            <person name="Meher P.K."/>
            <person name="Jayasankar P."/>
            <person name="Koringa P.G."/>
            <person name="Patel N.V."/>
            <person name="Hinsu A.T."/>
            <person name="Kumar R."/>
            <person name="Pandey M."/>
            <person name="Agarwal S."/>
            <person name="Srivastava S."/>
            <person name="Singh M."/>
            <person name="Iquebal M.A."/>
            <person name="Jaiswal S."/>
            <person name="Angadi U.B."/>
            <person name="Kumar N."/>
            <person name="Raza M."/>
            <person name="Shah T.M."/>
            <person name="Rai A."/>
            <person name="Jena J.K."/>
        </authorList>
    </citation>
    <scope>NUCLEOTIDE SEQUENCE [LARGE SCALE GENOMIC DNA]</scope>
    <source>
        <strain evidence="17">DASCIFA01</strain>
        <tissue evidence="17">Testis</tissue>
    </source>
</reference>
<dbReference type="InterPro" id="IPR036420">
    <property type="entry name" value="BRCT_dom_sf"/>
</dbReference>
<dbReference type="SUPFAM" id="SSF46689">
    <property type="entry name" value="Homeodomain-like"/>
    <property type="match status" value="1"/>
</dbReference>
<dbReference type="PANTHER" id="PTHR13363:SF5">
    <property type="entry name" value="E3 UBIQUITIN-PROTEIN LIGASE RNF123"/>
    <property type="match status" value="1"/>
</dbReference>
<evidence type="ECO:0000256" key="9">
    <source>
        <dbReference type="ARBA" id="ARBA00022895"/>
    </source>
</evidence>
<dbReference type="PANTHER" id="PTHR13363">
    <property type="entry name" value="RING FINGER AND SRY DOMAIN-CONTAINING"/>
    <property type="match status" value="1"/>
</dbReference>
<dbReference type="Pfam" id="PF08914">
    <property type="entry name" value="Myb_Rap1"/>
    <property type="match status" value="1"/>
</dbReference>
<evidence type="ECO:0000256" key="14">
    <source>
        <dbReference type="ARBA" id="ARBA00032471"/>
    </source>
</evidence>
<dbReference type="FunFam" id="1.10.10.60:FF:000246">
    <property type="entry name" value="Telomeric repeat-binding factor 2-interacting protein 1"/>
    <property type="match status" value="1"/>
</dbReference>
<dbReference type="Proteomes" id="UP000290572">
    <property type="component" value="Unassembled WGS sequence"/>
</dbReference>
<dbReference type="EMBL" id="QBIY01011439">
    <property type="protein sequence ID" value="RXN31803.1"/>
    <property type="molecule type" value="Genomic_DNA"/>
</dbReference>
<dbReference type="CDD" id="cd11655">
    <property type="entry name" value="rap1_myb-like"/>
    <property type="match status" value="1"/>
</dbReference>
<evidence type="ECO:0000256" key="8">
    <source>
        <dbReference type="ARBA" id="ARBA00022833"/>
    </source>
</evidence>
<feature type="compositionally biased region" description="Polar residues" evidence="15">
    <location>
        <begin position="361"/>
        <end position="373"/>
    </location>
</feature>
<feature type="compositionally biased region" description="Polar residues" evidence="15">
    <location>
        <begin position="305"/>
        <end position="322"/>
    </location>
</feature>